<dbReference type="Gene3D" id="3.10.350.10">
    <property type="entry name" value="LysM domain"/>
    <property type="match status" value="3"/>
</dbReference>
<dbReference type="GO" id="GO:0008932">
    <property type="term" value="F:lytic endotransglycosylase activity"/>
    <property type="evidence" value="ECO:0007669"/>
    <property type="project" value="TreeGrafter"/>
</dbReference>
<evidence type="ECO:0000256" key="1">
    <source>
        <dbReference type="ARBA" id="ARBA00007734"/>
    </source>
</evidence>
<comment type="similarity">
    <text evidence="1">Belongs to the transglycosylase Slt family.</text>
</comment>
<feature type="compositionally biased region" description="Low complexity" evidence="2">
    <location>
        <begin position="606"/>
        <end position="618"/>
    </location>
</feature>
<dbReference type="InterPro" id="IPR023346">
    <property type="entry name" value="Lysozyme-like_dom_sf"/>
</dbReference>
<dbReference type="Pfam" id="PF01476">
    <property type="entry name" value="LysM"/>
    <property type="match status" value="3"/>
</dbReference>
<feature type="compositionally biased region" description="Low complexity" evidence="2">
    <location>
        <begin position="452"/>
        <end position="463"/>
    </location>
</feature>
<feature type="compositionally biased region" description="Polar residues" evidence="2">
    <location>
        <begin position="441"/>
        <end position="451"/>
    </location>
</feature>
<dbReference type="AlphaFoldDB" id="A0A2V3PTM2"/>
<dbReference type="PANTHER" id="PTHR33734:SF22">
    <property type="entry name" value="MEMBRANE-BOUND LYTIC MUREIN TRANSGLYCOSYLASE D"/>
    <property type="match status" value="1"/>
</dbReference>
<accession>A0A2V3PTM2</accession>
<feature type="domain" description="LysM" evidence="3">
    <location>
        <begin position="519"/>
        <end position="562"/>
    </location>
</feature>
<dbReference type="PANTHER" id="PTHR33734">
    <property type="entry name" value="LYSM DOMAIN-CONTAINING GPI-ANCHORED PROTEIN 2"/>
    <property type="match status" value="1"/>
</dbReference>
<organism evidence="4 5">
    <name type="scientific">Dysgonomonas alginatilytica</name>
    <dbReference type="NCBI Taxonomy" id="1605892"/>
    <lineage>
        <taxon>Bacteria</taxon>
        <taxon>Pseudomonadati</taxon>
        <taxon>Bacteroidota</taxon>
        <taxon>Bacteroidia</taxon>
        <taxon>Bacteroidales</taxon>
        <taxon>Dysgonomonadaceae</taxon>
        <taxon>Dysgonomonas</taxon>
    </lineage>
</organism>
<dbReference type="RefSeq" id="WP_110311441.1">
    <property type="nucleotide sequence ID" value="NZ_QICL01000019.1"/>
</dbReference>
<feature type="region of interest" description="Disordered" evidence="2">
    <location>
        <begin position="598"/>
        <end position="653"/>
    </location>
</feature>
<proteinExistence type="inferred from homology"/>
<dbReference type="SUPFAM" id="SSF54106">
    <property type="entry name" value="LysM domain"/>
    <property type="match status" value="3"/>
</dbReference>
<keyword evidence="5" id="KW-1185">Reference proteome</keyword>
<protein>
    <submittedName>
        <fullName evidence="4">LysM domain-containing protein</fullName>
    </submittedName>
</protein>
<dbReference type="Pfam" id="PF01464">
    <property type="entry name" value="SLT"/>
    <property type="match status" value="1"/>
</dbReference>
<feature type="domain" description="LysM" evidence="3">
    <location>
        <begin position="644"/>
        <end position="689"/>
    </location>
</feature>
<feature type="compositionally biased region" description="Basic and acidic residues" evidence="2">
    <location>
        <begin position="620"/>
        <end position="640"/>
    </location>
</feature>
<dbReference type="CDD" id="cd16894">
    <property type="entry name" value="MltD-like"/>
    <property type="match status" value="1"/>
</dbReference>
<dbReference type="EMBL" id="QICL01000019">
    <property type="protein sequence ID" value="PXV62531.1"/>
    <property type="molecule type" value="Genomic_DNA"/>
</dbReference>
<feature type="region of interest" description="Disordered" evidence="2">
    <location>
        <begin position="441"/>
        <end position="463"/>
    </location>
</feature>
<evidence type="ECO:0000313" key="4">
    <source>
        <dbReference type="EMBL" id="PXV62531.1"/>
    </source>
</evidence>
<dbReference type="PROSITE" id="PS00922">
    <property type="entry name" value="TRANSGLYCOSYLASE"/>
    <property type="match status" value="1"/>
</dbReference>
<feature type="region of interest" description="Disordered" evidence="2">
    <location>
        <begin position="477"/>
        <end position="506"/>
    </location>
</feature>
<feature type="domain" description="LysM" evidence="3">
    <location>
        <begin position="373"/>
        <end position="416"/>
    </location>
</feature>
<dbReference type="InterPro" id="IPR036779">
    <property type="entry name" value="LysM_dom_sf"/>
</dbReference>
<dbReference type="Gene3D" id="1.10.530.10">
    <property type="match status" value="1"/>
</dbReference>
<name>A0A2V3PTM2_9BACT</name>
<sequence>MLKKLFIAGFILGGIVPLFGQVHKNELSIKETITDRELTIPEEIERNFDQLLVDWKKDLSPSLNCTSNFDTDVAYPDSVYINRLYSLPTEMELVYNPVVRSYIDMYTGRMRRSVEYFLGKSDYYFPIFEQALDKYNLPLELKYLPIIESALNPTIASRMGATGLWQFMIGTGKMYDLEVNTLVDERRDPLRSTDAAARYLKDLYGIYGDWNLVIAAYNCGPGNVNKAIKRSGGQTDYWTIYPYLPKETRGYVPAFIAAAYVMNYYSAHNICPFEYKYTHSTDTILVDKQLHLQQVAEYLNVSLDELRTLNPQYKKDIVPGEFKGYVLNLPSINAPEFEVQRDSIFAYKATEFLSHRKVVNPNGYMAIAATNGAKYKVRRGDNLAAIAGKHGVTTAQIKQWNGLKSNRLKAGQILAVSAGMPANKEIPQEISQPTQDLLAENTSQTTSENQPSIDNNDSSSNSLSDYFAKMQERAIGADPDPASTKESEPHLPVVNVPDSDTSELADNTRGRDIQRVQTIYHKVRIGETLTQIASKYNVDREDISSWNKLKSSVPKVGQRLVIHLPAQKEALVAEELPSISEESIEQVVADVKTSVQDKAADRPLASTSSMVTSSSKSVTVKKEEPKVEKKNTPKPAKEPAKQPSTYTVKKGDTLGGIAGKYGSKITAKDIQKANNLTSDKLSIGQKLRIPR</sequence>
<gene>
    <name evidence="4" type="ORF">CLV62_11973</name>
</gene>
<dbReference type="GO" id="GO:0000270">
    <property type="term" value="P:peptidoglycan metabolic process"/>
    <property type="evidence" value="ECO:0007669"/>
    <property type="project" value="InterPro"/>
</dbReference>
<dbReference type="GO" id="GO:0016020">
    <property type="term" value="C:membrane"/>
    <property type="evidence" value="ECO:0007669"/>
    <property type="project" value="InterPro"/>
</dbReference>
<evidence type="ECO:0000256" key="2">
    <source>
        <dbReference type="SAM" id="MobiDB-lite"/>
    </source>
</evidence>
<dbReference type="Proteomes" id="UP000247973">
    <property type="component" value="Unassembled WGS sequence"/>
</dbReference>
<comment type="caution">
    <text evidence="4">The sequence shown here is derived from an EMBL/GenBank/DDBJ whole genome shotgun (WGS) entry which is preliminary data.</text>
</comment>
<dbReference type="SMART" id="SM00257">
    <property type="entry name" value="LysM"/>
    <property type="match status" value="3"/>
</dbReference>
<dbReference type="InterPro" id="IPR008258">
    <property type="entry name" value="Transglycosylase_SLT_dom_1"/>
</dbReference>
<dbReference type="CDD" id="cd00118">
    <property type="entry name" value="LysM"/>
    <property type="match status" value="3"/>
</dbReference>
<evidence type="ECO:0000259" key="3">
    <source>
        <dbReference type="PROSITE" id="PS51782"/>
    </source>
</evidence>
<dbReference type="PROSITE" id="PS51782">
    <property type="entry name" value="LYSM"/>
    <property type="match status" value="3"/>
</dbReference>
<evidence type="ECO:0000313" key="5">
    <source>
        <dbReference type="Proteomes" id="UP000247973"/>
    </source>
</evidence>
<dbReference type="InterPro" id="IPR018392">
    <property type="entry name" value="LysM"/>
</dbReference>
<dbReference type="SUPFAM" id="SSF53955">
    <property type="entry name" value="Lysozyme-like"/>
    <property type="match status" value="1"/>
</dbReference>
<reference evidence="4 5" key="1">
    <citation type="submission" date="2018-03" db="EMBL/GenBank/DDBJ databases">
        <title>Genomic Encyclopedia of Archaeal and Bacterial Type Strains, Phase II (KMG-II): from individual species to whole genera.</title>
        <authorList>
            <person name="Goeker M."/>
        </authorList>
    </citation>
    <scope>NUCLEOTIDE SEQUENCE [LARGE SCALE GENOMIC DNA]</scope>
    <source>
        <strain evidence="4 5">DSM 100214</strain>
    </source>
</reference>
<dbReference type="InterPro" id="IPR000189">
    <property type="entry name" value="Transglyc_AS"/>
</dbReference>